<gene>
    <name evidence="2" type="ORF">C1SCF055_LOCUS40407</name>
</gene>
<dbReference type="Proteomes" id="UP001152797">
    <property type="component" value="Unassembled WGS sequence"/>
</dbReference>
<proteinExistence type="predicted"/>
<feature type="compositionally biased region" description="Basic residues" evidence="1">
    <location>
        <begin position="387"/>
        <end position="396"/>
    </location>
</feature>
<feature type="compositionally biased region" description="Basic and acidic residues" evidence="1">
    <location>
        <begin position="8"/>
        <end position="22"/>
    </location>
</feature>
<feature type="compositionally biased region" description="Basic and acidic residues" evidence="1">
    <location>
        <begin position="336"/>
        <end position="348"/>
    </location>
</feature>
<feature type="compositionally biased region" description="Polar residues" evidence="1">
    <location>
        <begin position="207"/>
        <end position="219"/>
    </location>
</feature>
<dbReference type="EMBL" id="CAMXCT020006538">
    <property type="protein sequence ID" value="CAL1168960.1"/>
    <property type="molecule type" value="Genomic_DNA"/>
</dbReference>
<accession>A0A9P1DTV8</accession>
<evidence type="ECO:0000313" key="2">
    <source>
        <dbReference type="EMBL" id="CAI4015585.1"/>
    </source>
</evidence>
<protein>
    <submittedName>
        <fullName evidence="2">Uncharacterized protein</fullName>
    </submittedName>
</protein>
<keyword evidence="4" id="KW-1185">Reference proteome</keyword>
<feature type="region of interest" description="Disordered" evidence="1">
    <location>
        <begin position="207"/>
        <end position="515"/>
    </location>
</feature>
<name>A0A9P1DTV8_9DINO</name>
<comment type="caution">
    <text evidence="2">The sequence shown here is derived from an EMBL/GenBank/DDBJ whole genome shotgun (WGS) entry which is preliminary data.</text>
</comment>
<reference evidence="2" key="1">
    <citation type="submission" date="2022-10" db="EMBL/GenBank/DDBJ databases">
        <authorList>
            <person name="Chen Y."/>
            <person name="Dougan E. K."/>
            <person name="Chan C."/>
            <person name="Rhodes N."/>
            <person name="Thang M."/>
        </authorList>
    </citation>
    <scope>NUCLEOTIDE SEQUENCE</scope>
</reference>
<evidence type="ECO:0000313" key="3">
    <source>
        <dbReference type="EMBL" id="CAL4802897.1"/>
    </source>
</evidence>
<evidence type="ECO:0000256" key="1">
    <source>
        <dbReference type="SAM" id="MobiDB-lite"/>
    </source>
</evidence>
<dbReference type="EMBL" id="CAMXCT010006538">
    <property type="protein sequence ID" value="CAI4015585.1"/>
    <property type="molecule type" value="Genomic_DNA"/>
</dbReference>
<dbReference type="EMBL" id="CAMXCT030006538">
    <property type="protein sequence ID" value="CAL4802897.1"/>
    <property type="molecule type" value="Genomic_DNA"/>
</dbReference>
<feature type="compositionally biased region" description="Basic residues" evidence="1">
    <location>
        <begin position="458"/>
        <end position="499"/>
    </location>
</feature>
<feature type="compositionally biased region" description="Basic and acidic residues" evidence="1">
    <location>
        <begin position="311"/>
        <end position="325"/>
    </location>
</feature>
<feature type="compositionally biased region" description="Basic and acidic residues" evidence="1">
    <location>
        <begin position="235"/>
        <end position="244"/>
    </location>
</feature>
<organism evidence="2">
    <name type="scientific">Cladocopium goreaui</name>
    <dbReference type="NCBI Taxonomy" id="2562237"/>
    <lineage>
        <taxon>Eukaryota</taxon>
        <taxon>Sar</taxon>
        <taxon>Alveolata</taxon>
        <taxon>Dinophyceae</taxon>
        <taxon>Suessiales</taxon>
        <taxon>Symbiodiniaceae</taxon>
        <taxon>Cladocopium</taxon>
    </lineage>
</organism>
<evidence type="ECO:0000313" key="4">
    <source>
        <dbReference type="Proteomes" id="UP001152797"/>
    </source>
</evidence>
<sequence>MAEQADALAREDYEVGKSESKGKGNKVAYNVTGLALIWDNTSRIRQKLRDGNNLLQNYDPKLKMCTNHDVEKTIKNVRMNMSVLKPVCSLTRTHGLLPSIDTLVEEVKTAFRLNKAIVATSTLQKQGWAIRNLIAVLKGSVKARRVSDKSGLKQKDFIILSDEEHEPGNNALAAELEALVQQIGECSSLSTDISCVGFIVTRPISQVASTQPSDHSVPSGQPPDGGAAAANSVHQEPEKLEGESLKAPVAETIPPASSDAQTLQHSTKDTLDEAGSKATPTSQNEHPQFPTVAPGPETAYITRRQQIANKNDVKQKRGKEANVEEGKDEEATGDVAAKDEEAKDEEKKPKRRKTAAKSKIAAPVKNPDQDVQGCQEPAPHPKDLQPKPKRAYKRKPKGEEPPAAADETANEVTDVATGKRKKRKQNEPAPSPPVAPSGSSQHVPDVEEAAPHPETKQPRAKAKAKAKAAGKGAGKGKSKKNAKPKGKAKAKAKGGRRTRGNNEEESGEVDAADAASAFARRSQETSEVVESLREKVALEVRDCLKLCEASGEFCVKGKHQHEMAQIDVGDGLQLSIYWSRNAVGLKKEIDGKWTQVCYFSRTSPCCGTNIILAKYWV</sequence>
<feature type="region of interest" description="Disordered" evidence="1">
    <location>
        <begin position="1"/>
        <end position="22"/>
    </location>
</feature>
<dbReference type="AlphaFoldDB" id="A0A9P1DTV8"/>
<feature type="compositionally biased region" description="Basic and acidic residues" evidence="1">
    <location>
        <begin position="266"/>
        <end position="275"/>
    </location>
</feature>
<reference evidence="3 4" key="2">
    <citation type="submission" date="2024-05" db="EMBL/GenBank/DDBJ databases">
        <authorList>
            <person name="Chen Y."/>
            <person name="Shah S."/>
            <person name="Dougan E. K."/>
            <person name="Thang M."/>
            <person name="Chan C."/>
        </authorList>
    </citation>
    <scope>NUCLEOTIDE SEQUENCE [LARGE SCALE GENOMIC DNA]</scope>
</reference>